<dbReference type="Gene3D" id="3.40.47.10">
    <property type="match status" value="1"/>
</dbReference>
<dbReference type="InterPro" id="IPR014031">
    <property type="entry name" value="Ketoacyl_synth_C"/>
</dbReference>
<dbReference type="Proteomes" id="UP000574690">
    <property type="component" value="Unassembled WGS sequence"/>
</dbReference>
<dbReference type="InterPro" id="IPR016036">
    <property type="entry name" value="Malonyl_transacylase_ACP-bd"/>
</dbReference>
<dbReference type="Gene3D" id="3.30.70.3290">
    <property type="match status" value="1"/>
</dbReference>
<dbReference type="GO" id="GO:0004315">
    <property type="term" value="F:3-oxoacyl-[acyl-carrier-protein] synthase activity"/>
    <property type="evidence" value="ECO:0007669"/>
    <property type="project" value="InterPro"/>
</dbReference>
<reference evidence="5 6" key="1">
    <citation type="submission" date="2020-05" db="EMBL/GenBank/DDBJ databases">
        <title>DNA-SIP metagenomic assembled genomes.</title>
        <authorList>
            <person name="Yu J."/>
        </authorList>
    </citation>
    <scope>NUCLEOTIDE SEQUENCE [LARGE SCALE GENOMIC DNA]</scope>
    <source>
        <strain evidence="5">Bin5.27</strain>
    </source>
</reference>
<dbReference type="PANTHER" id="PTHR43775:SF37">
    <property type="entry name" value="SI:DKEY-61P9.11"/>
    <property type="match status" value="1"/>
</dbReference>
<dbReference type="InterPro" id="IPR016035">
    <property type="entry name" value="Acyl_Trfase/lysoPLipase"/>
</dbReference>
<name>A0A850CDK4_9ACTN</name>
<dbReference type="Pfam" id="PF00109">
    <property type="entry name" value="ketoacyl-synt"/>
    <property type="match status" value="1"/>
</dbReference>
<gene>
    <name evidence="5" type="ORF">HOQ43_16390</name>
</gene>
<dbReference type="EMBL" id="JABFXE010000691">
    <property type="protein sequence ID" value="NUQ90028.1"/>
    <property type="molecule type" value="Genomic_DNA"/>
</dbReference>
<keyword evidence="2" id="KW-0597">Phosphoprotein</keyword>
<keyword evidence="3" id="KW-0808">Transferase</keyword>
<dbReference type="GO" id="GO:0006633">
    <property type="term" value="P:fatty acid biosynthetic process"/>
    <property type="evidence" value="ECO:0007669"/>
    <property type="project" value="InterPro"/>
</dbReference>
<dbReference type="Gene3D" id="3.40.366.10">
    <property type="entry name" value="Malonyl-Coenzyme A Acyl Carrier Protein, domain 2"/>
    <property type="match status" value="1"/>
</dbReference>
<dbReference type="GO" id="GO:0005886">
    <property type="term" value="C:plasma membrane"/>
    <property type="evidence" value="ECO:0007669"/>
    <property type="project" value="TreeGrafter"/>
</dbReference>
<dbReference type="PROSITE" id="PS00606">
    <property type="entry name" value="KS3_1"/>
    <property type="match status" value="1"/>
</dbReference>
<dbReference type="SUPFAM" id="SSF53901">
    <property type="entry name" value="Thiolase-like"/>
    <property type="match status" value="1"/>
</dbReference>
<dbReference type="SUPFAM" id="SSF55048">
    <property type="entry name" value="Probable ACP-binding domain of malonyl-CoA ACP transacylase"/>
    <property type="match status" value="1"/>
</dbReference>
<evidence type="ECO:0000256" key="1">
    <source>
        <dbReference type="ARBA" id="ARBA00022450"/>
    </source>
</evidence>
<dbReference type="PROSITE" id="PS52004">
    <property type="entry name" value="KS3_2"/>
    <property type="match status" value="1"/>
</dbReference>
<dbReference type="InterPro" id="IPR016039">
    <property type="entry name" value="Thiolase-like"/>
</dbReference>
<dbReference type="InterPro" id="IPR018201">
    <property type="entry name" value="Ketoacyl_synth_AS"/>
</dbReference>
<evidence type="ECO:0000313" key="6">
    <source>
        <dbReference type="Proteomes" id="UP000574690"/>
    </source>
</evidence>
<dbReference type="Pfam" id="PF00698">
    <property type="entry name" value="Acyl_transf_1"/>
    <property type="match status" value="1"/>
</dbReference>
<accession>A0A850CDK4</accession>
<dbReference type="InterPro" id="IPR020841">
    <property type="entry name" value="PKS_Beta-ketoAc_synthase_dom"/>
</dbReference>
<protein>
    <submittedName>
        <fullName evidence="5">Type I polyketide synthase</fullName>
    </submittedName>
</protein>
<sequence length="721" mass="74170">MTDAYAYEDEERDRSLDIAVTGMAGRFPGAAGIEPWWQALLRGEILTTRMGRDELLAAGESPRVVDSPDYVPVRGLLDDADRFDHELFGISPREAALMDPQQRLMLETAWQALEDAGCDPTQEQLVTGVYASASSSAYLRAMLTSNTLDAAGVEEALRANEPDYMATRIAYRLGLTGPALTALTACSSSLVAVHLAVQALLNGECEQAVVVAAAVDFPQLGHVHLPGGILSASGSCRPFDADADGALAGSGVAAVVLRRYEDAAEAGCDPYGLIIGTAVNNDGRAKAGYQAPSATGQEAVVRSALAAAGIGADALGYLEAHATGTRVGDPIEWSAASSVLRELGAAPGQIAVGAVKANIGHLDAASGLVSLIKTLLVVRHGQVPPVAGFRTLNPLLETAGSPLRVPAAGFDWDAGDAPRRAGVSSFGIGGTNAHVVVEQAPALVQETAPVRDFEAGAPDDEHLLVVSAATPDALRDSALRIAAWLPCAQSTALGDTARTLATGRATLPYRTAVTGRSRTELAERLRDATPSRADGPAPHVVFLLPGQGSQYPGMARPFADALPGFTDLLDDCLAHLARLVPGMAARLRTALFDPDFPAAELERTELAQVALFCVEYAAATALGRLGLAPAALAGHSLGEFTAAALSGVLGLADALALVTARGRAMGDCPTGAMAAVAVREDRARELAAAYGLEVAAVNTPESCVLAGPASAVKALGAGLEG</sequence>
<evidence type="ECO:0000256" key="3">
    <source>
        <dbReference type="ARBA" id="ARBA00022679"/>
    </source>
</evidence>
<proteinExistence type="predicted"/>
<dbReference type="InterPro" id="IPR001227">
    <property type="entry name" value="Ac_transferase_dom_sf"/>
</dbReference>
<dbReference type="PANTHER" id="PTHR43775">
    <property type="entry name" value="FATTY ACID SYNTHASE"/>
    <property type="match status" value="1"/>
</dbReference>
<dbReference type="Pfam" id="PF16197">
    <property type="entry name" value="KAsynt_C_assoc"/>
    <property type="match status" value="1"/>
</dbReference>
<evidence type="ECO:0000313" key="5">
    <source>
        <dbReference type="EMBL" id="NUQ90028.1"/>
    </source>
</evidence>
<dbReference type="GO" id="GO:0071770">
    <property type="term" value="P:DIM/DIP cell wall layer assembly"/>
    <property type="evidence" value="ECO:0007669"/>
    <property type="project" value="TreeGrafter"/>
</dbReference>
<keyword evidence="1" id="KW-0596">Phosphopantetheine</keyword>
<dbReference type="SMART" id="SM00827">
    <property type="entry name" value="PKS_AT"/>
    <property type="match status" value="1"/>
</dbReference>
<dbReference type="Pfam" id="PF02801">
    <property type="entry name" value="Ketoacyl-synt_C"/>
    <property type="match status" value="1"/>
</dbReference>
<feature type="non-terminal residue" evidence="5">
    <location>
        <position position="721"/>
    </location>
</feature>
<feature type="domain" description="Ketosynthase family 3 (KS3)" evidence="4">
    <location>
        <begin position="15"/>
        <end position="439"/>
    </location>
</feature>
<dbReference type="CDD" id="cd00833">
    <property type="entry name" value="PKS"/>
    <property type="match status" value="1"/>
</dbReference>
<dbReference type="GO" id="GO:0004312">
    <property type="term" value="F:fatty acid synthase activity"/>
    <property type="evidence" value="ECO:0007669"/>
    <property type="project" value="TreeGrafter"/>
</dbReference>
<dbReference type="InterPro" id="IPR014043">
    <property type="entry name" value="Acyl_transferase_dom"/>
</dbReference>
<dbReference type="SMART" id="SM00825">
    <property type="entry name" value="PKS_KS"/>
    <property type="match status" value="1"/>
</dbReference>
<comment type="caution">
    <text evidence="5">The sequence shown here is derived from an EMBL/GenBank/DDBJ whole genome shotgun (WGS) entry which is preliminary data.</text>
</comment>
<dbReference type="Gene3D" id="3.30.70.250">
    <property type="entry name" value="Malonyl-CoA ACP transacylase, ACP-binding"/>
    <property type="match status" value="1"/>
</dbReference>
<organism evidence="5 6">
    <name type="scientific">Glycomyces artemisiae</name>
    <dbReference type="NCBI Taxonomy" id="1076443"/>
    <lineage>
        <taxon>Bacteria</taxon>
        <taxon>Bacillati</taxon>
        <taxon>Actinomycetota</taxon>
        <taxon>Actinomycetes</taxon>
        <taxon>Glycomycetales</taxon>
        <taxon>Glycomycetaceae</taxon>
        <taxon>Glycomyces</taxon>
    </lineage>
</organism>
<dbReference type="InterPro" id="IPR050091">
    <property type="entry name" value="PKS_NRPS_Biosynth_Enz"/>
</dbReference>
<dbReference type="SUPFAM" id="SSF52151">
    <property type="entry name" value="FabD/lysophospholipase-like"/>
    <property type="match status" value="1"/>
</dbReference>
<evidence type="ECO:0000256" key="2">
    <source>
        <dbReference type="ARBA" id="ARBA00022553"/>
    </source>
</evidence>
<dbReference type="AlphaFoldDB" id="A0A850CDK4"/>
<dbReference type="InterPro" id="IPR032821">
    <property type="entry name" value="PKS_assoc"/>
</dbReference>
<dbReference type="GO" id="GO:0005737">
    <property type="term" value="C:cytoplasm"/>
    <property type="evidence" value="ECO:0007669"/>
    <property type="project" value="TreeGrafter"/>
</dbReference>
<dbReference type="InterPro" id="IPR014030">
    <property type="entry name" value="Ketoacyl_synth_N"/>
</dbReference>
<evidence type="ECO:0000259" key="4">
    <source>
        <dbReference type="PROSITE" id="PS52004"/>
    </source>
</evidence>